<name>A0A3M0K086_HIRRU</name>
<comment type="caution">
    <text evidence="1">The sequence shown here is derived from an EMBL/GenBank/DDBJ whole genome shotgun (WGS) entry which is preliminary data.</text>
</comment>
<organism evidence="1 2">
    <name type="scientific">Hirundo rustica rustica</name>
    <dbReference type="NCBI Taxonomy" id="333673"/>
    <lineage>
        <taxon>Eukaryota</taxon>
        <taxon>Metazoa</taxon>
        <taxon>Chordata</taxon>
        <taxon>Craniata</taxon>
        <taxon>Vertebrata</taxon>
        <taxon>Euteleostomi</taxon>
        <taxon>Archelosauria</taxon>
        <taxon>Archosauria</taxon>
        <taxon>Dinosauria</taxon>
        <taxon>Saurischia</taxon>
        <taxon>Theropoda</taxon>
        <taxon>Coelurosauria</taxon>
        <taxon>Aves</taxon>
        <taxon>Neognathae</taxon>
        <taxon>Neoaves</taxon>
        <taxon>Telluraves</taxon>
        <taxon>Australaves</taxon>
        <taxon>Passeriformes</taxon>
        <taxon>Sylvioidea</taxon>
        <taxon>Hirundinidae</taxon>
        <taxon>Hirundo</taxon>
    </lineage>
</organism>
<proteinExistence type="predicted"/>
<dbReference type="AlphaFoldDB" id="A0A3M0K086"/>
<sequence>MTMVPNTENFQAIRKQHTILEDASLYTPPSNSIALQCPALLTNLVGSDQEVMGVHVRSERSRVAMVFMRVILAVLSNFRGLGTTDLEAGYELKVALESGAAYEVG</sequence>
<evidence type="ECO:0000313" key="2">
    <source>
        <dbReference type="Proteomes" id="UP000269221"/>
    </source>
</evidence>
<dbReference type="EMBL" id="QRBI01000120">
    <property type="protein sequence ID" value="RMC06632.1"/>
    <property type="molecule type" value="Genomic_DNA"/>
</dbReference>
<gene>
    <name evidence="1" type="ORF">DUI87_16070</name>
</gene>
<accession>A0A3M0K086</accession>
<evidence type="ECO:0000313" key="1">
    <source>
        <dbReference type="EMBL" id="RMC06632.1"/>
    </source>
</evidence>
<protein>
    <submittedName>
        <fullName evidence="1">Uncharacterized protein</fullName>
    </submittedName>
</protein>
<dbReference type="Proteomes" id="UP000269221">
    <property type="component" value="Unassembled WGS sequence"/>
</dbReference>
<reference evidence="1 2" key="1">
    <citation type="submission" date="2018-07" db="EMBL/GenBank/DDBJ databases">
        <title>A high quality draft genome assembly of the barn swallow (H. rustica rustica).</title>
        <authorList>
            <person name="Formenti G."/>
            <person name="Chiara M."/>
            <person name="Poveda L."/>
            <person name="Francoijs K.-J."/>
            <person name="Bonisoli-Alquati A."/>
            <person name="Canova L."/>
            <person name="Gianfranceschi L."/>
            <person name="Horner D.S."/>
            <person name="Saino N."/>
        </authorList>
    </citation>
    <scope>NUCLEOTIDE SEQUENCE [LARGE SCALE GENOMIC DNA]</scope>
    <source>
        <strain evidence="1">Chelidonia</strain>
        <tissue evidence="1">Blood</tissue>
    </source>
</reference>
<keyword evidence="2" id="KW-1185">Reference proteome</keyword>